<dbReference type="GO" id="GO:0016020">
    <property type="term" value="C:membrane"/>
    <property type="evidence" value="ECO:0007669"/>
    <property type="project" value="InterPro"/>
</dbReference>
<dbReference type="GO" id="GO:0008107">
    <property type="term" value="F:galactoside 2-alpha-L-fucosyltransferase activity"/>
    <property type="evidence" value="ECO:0007669"/>
    <property type="project" value="InterPro"/>
</dbReference>
<dbReference type="WBParaSite" id="PDA_v2.g20825.t1">
    <property type="protein sequence ID" value="PDA_v2.g20825.t1"/>
    <property type="gene ID" value="PDA_v2.g20825"/>
</dbReference>
<organism evidence="3 4">
    <name type="scientific">Panagrolaimus davidi</name>
    <dbReference type="NCBI Taxonomy" id="227884"/>
    <lineage>
        <taxon>Eukaryota</taxon>
        <taxon>Metazoa</taxon>
        <taxon>Ecdysozoa</taxon>
        <taxon>Nematoda</taxon>
        <taxon>Chromadorea</taxon>
        <taxon>Rhabditida</taxon>
        <taxon>Tylenchina</taxon>
        <taxon>Panagrolaimomorpha</taxon>
        <taxon>Panagrolaimoidea</taxon>
        <taxon>Panagrolaimidae</taxon>
        <taxon>Panagrolaimus</taxon>
    </lineage>
</organism>
<sequence length="327" mass="37947">MVDYTKDSILTLKIDSNVVVKNYLYENETEINVFPEIINRLFRNKSNLEAGVSQTVDGKIDIPIFDRYISCTFVTCSGLGNQMFRFASLYGIGRHFNRSAFFPANNRCQKNTMPEIKATFPNFFNTIKLLNAVPKESIKSDFALDCCRNDSSHKLCVHIRRGDFIQHEQLESRAEFVEPSIPFLHKNLTQKGISNISLILLGTDHAFIKNLKFNQSNFKSVYHPILKSRGEDMHFGIKYCNTLLITASGSTFAWWIGYLMPEGSQIFYNGQIGKNRTYPKDYYDFDMFPSYWNMLELNRSTKTIQLDNRWHYERFAWPRKGIPPLVG</sequence>
<evidence type="ECO:0000313" key="3">
    <source>
        <dbReference type="Proteomes" id="UP000887578"/>
    </source>
</evidence>
<evidence type="ECO:0000256" key="1">
    <source>
        <dbReference type="ARBA" id="ARBA00022676"/>
    </source>
</evidence>
<proteinExistence type="predicted"/>
<dbReference type="PANTHER" id="PTHR22898">
    <property type="entry name" value="UNCHARACTERIZED GLYCOSOL TRANSFERASE-RELATED"/>
    <property type="match status" value="1"/>
</dbReference>
<reference evidence="4" key="1">
    <citation type="submission" date="2022-11" db="UniProtKB">
        <authorList>
            <consortium name="WormBaseParasite"/>
        </authorList>
    </citation>
    <scope>IDENTIFICATION</scope>
</reference>
<protein>
    <submittedName>
        <fullName evidence="4">Alpha-1,2-fucosyltransferase</fullName>
    </submittedName>
</protein>
<keyword evidence="1" id="KW-0328">Glycosyltransferase</keyword>
<dbReference type="InterPro" id="IPR002516">
    <property type="entry name" value="Glyco_trans_11"/>
</dbReference>
<keyword evidence="3" id="KW-1185">Reference proteome</keyword>
<dbReference type="AlphaFoldDB" id="A0A914PQF7"/>
<dbReference type="Proteomes" id="UP000887578">
    <property type="component" value="Unplaced"/>
</dbReference>
<dbReference type="GO" id="GO:0005975">
    <property type="term" value="P:carbohydrate metabolic process"/>
    <property type="evidence" value="ECO:0007669"/>
    <property type="project" value="InterPro"/>
</dbReference>
<dbReference type="Pfam" id="PF01531">
    <property type="entry name" value="Glyco_transf_11"/>
    <property type="match status" value="1"/>
</dbReference>
<name>A0A914PQF7_9BILA</name>
<dbReference type="PANTHER" id="PTHR22898:SF3">
    <property type="entry name" value="ALPHA-1,2-FUCOSYLTRANSFERASE-RELATED"/>
    <property type="match status" value="1"/>
</dbReference>
<evidence type="ECO:0000313" key="4">
    <source>
        <dbReference type="WBParaSite" id="PDA_v2.g20825.t1"/>
    </source>
</evidence>
<evidence type="ECO:0000256" key="2">
    <source>
        <dbReference type="ARBA" id="ARBA00022679"/>
    </source>
</evidence>
<dbReference type="InterPro" id="IPR052501">
    <property type="entry name" value="Alpha-1-2_FucT"/>
</dbReference>
<accession>A0A914PQF7</accession>
<keyword evidence="2" id="KW-0808">Transferase</keyword>